<name>A0A7S8IXR8_9SCAR</name>
<dbReference type="InterPro" id="IPR029526">
    <property type="entry name" value="PGBD"/>
</dbReference>
<reference evidence="2" key="1">
    <citation type="journal article" date="2020" name="Mol. Genet. Genomics">
        <title>Diverse mobilome of Dichotomius (Luederwaldtinia) schiffleri (Coleoptera: Scarabaeidae) reveals long-range horizontal transfer events of DNA transposons.</title>
        <authorList>
            <person name="Amorim I.C."/>
            <person name="Melo E.S."/>
            <person name="Moura R.C."/>
            <person name="Wallau G.L."/>
        </authorList>
    </citation>
    <scope>NUCLEOTIDE SEQUENCE</scope>
</reference>
<dbReference type="PANTHER" id="PTHR46599">
    <property type="entry name" value="PIGGYBAC TRANSPOSABLE ELEMENT-DERIVED PROTEIN 4"/>
    <property type="match status" value="1"/>
</dbReference>
<dbReference type="AlphaFoldDB" id="A0A7S8IXR8"/>
<sequence>MLWGFRGRCSFRQYMRNKPAKYGIKVFSLVDARTFYVANMEIYLGRQPEGLYKILQTPAEVVTRLITPINKSGRNVTHDNWFTSIPLAHKLLHDHNLTTVGTVRKNKKELPERFTNSRDRHVNSSLFGFGKNNTTLVSYVPKKGRVVVLLSTMHNSKTIDPDSGDAKKPEIITFYNTTKGGVDVVDEMCSTYSTARKTNRWPLTAFFHLLDVILSVICQVTKG</sequence>
<organism evidence="2">
    <name type="scientific">Dichotomius schiffleri</name>
    <dbReference type="NCBI Taxonomy" id="1534479"/>
    <lineage>
        <taxon>Eukaryota</taxon>
        <taxon>Metazoa</taxon>
        <taxon>Ecdysozoa</taxon>
        <taxon>Arthropoda</taxon>
        <taxon>Hexapoda</taxon>
        <taxon>Insecta</taxon>
        <taxon>Pterygota</taxon>
        <taxon>Neoptera</taxon>
        <taxon>Endopterygota</taxon>
        <taxon>Coleoptera</taxon>
        <taxon>Polyphaga</taxon>
        <taxon>Scarabaeiformia</taxon>
        <taxon>Scarabaeidae</taxon>
        <taxon>Scarabaeinae</taxon>
        <taxon>Scarabaeinae incertae sedis</taxon>
        <taxon>Dichotomius</taxon>
    </lineage>
</organism>
<feature type="domain" description="PiggyBac transposable element-derived protein" evidence="1">
    <location>
        <begin position="3"/>
        <end position="214"/>
    </location>
</feature>
<protein>
    <submittedName>
        <fullName evidence="2">PiggyBac2</fullName>
    </submittedName>
</protein>
<evidence type="ECO:0000259" key="1">
    <source>
        <dbReference type="Pfam" id="PF13843"/>
    </source>
</evidence>
<evidence type="ECO:0000313" key="2">
    <source>
        <dbReference type="EMBL" id="QPD02190.1"/>
    </source>
</evidence>
<proteinExistence type="predicted"/>
<accession>A0A7S8IXR8</accession>
<dbReference type="Pfam" id="PF13843">
    <property type="entry name" value="DDE_Tnp_1_7"/>
    <property type="match status" value="1"/>
</dbReference>
<dbReference type="EMBL" id="MT024663">
    <property type="protein sequence ID" value="QPD02190.1"/>
    <property type="molecule type" value="Genomic_DNA"/>
</dbReference>
<dbReference type="PANTHER" id="PTHR46599:SF6">
    <property type="entry name" value="DUAL SPECIFICITY PHOSPHATASE 26"/>
    <property type="match status" value="1"/>
</dbReference>